<reference evidence="3 4" key="1">
    <citation type="submission" date="2016-10" db="EMBL/GenBank/DDBJ databases">
        <title>Rodentibacter gen. nov. and new species.</title>
        <authorList>
            <person name="Christensen H."/>
        </authorList>
    </citation>
    <scope>NUCLEOTIDE SEQUENCE [LARGE SCALE GENOMIC DNA]</scope>
    <source>
        <strain evidence="1 3">H1983213011</strain>
        <strain evidence="2 4">H1987082031</strain>
    </source>
</reference>
<dbReference type="Proteomes" id="UP000188728">
    <property type="component" value="Unassembled WGS sequence"/>
</dbReference>
<dbReference type="OrthoDB" id="5684228at2"/>
<comment type="caution">
    <text evidence="1">The sequence shown here is derived from an EMBL/GenBank/DDBJ whole genome shotgun (WGS) entry which is preliminary data.</text>
</comment>
<accession>A0A1V3ILV2</accession>
<accession>A0A1V3IR63</accession>
<proteinExistence type="predicted"/>
<dbReference type="RefSeq" id="WP_077474803.1">
    <property type="nucleotide sequence ID" value="NZ_MLHK01000096.1"/>
</dbReference>
<gene>
    <name evidence="1" type="ORF">BKK51_12860</name>
    <name evidence="2" type="ORF">BKK52_12995</name>
</gene>
<dbReference type="Proteomes" id="UP000189161">
    <property type="component" value="Unassembled WGS sequence"/>
</dbReference>
<dbReference type="AlphaFoldDB" id="A0A1V3ILV2"/>
<protein>
    <submittedName>
        <fullName evidence="1">Uncharacterized protein</fullName>
    </submittedName>
</protein>
<evidence type="ECO:0000313" key="1">
    <source>
        <dbReference type="EMBL" id="OOF42445.1"/>
    </source>
</evidence>
<keyword evidence="4" id="KW-1185">Reference proteome</keyword>
<name>A0A1V3ILV2_9PAST</name>
<evidence type="ECO:0000313" key="4">
    <source>
        <dbReference type="Proteomes" id="UP000189161"/>
    </source>
</evidence>
<dbReference type="EMBL" id="MLHK01000096">
    <property type="protein sequence ID" value="OOF42445.1"/>
    <property type="molecule type" value="Genomic_DNA"/>
</dbReference>
<dbReference type="EMBL" id="MLHL01000113">
    <property type="protein sequence ID" value="OOF44752.1"/>
    <property type="molecule type" value="Genomic_DNA"/>
</dbReference>
<evidence type="ECO:0000313" key="2">
    <source>
        <dbReference type="EMBL" id="OOF44752.1"/>
    </source>
</evidence>
<evidence type="ECO:0000313" key="3">
    <source>
        <dbReference type="Proteomes" id="UP000188728"/>
    </source>
</evidence>
<sequence>MWILITLIITITIFYLIGKQPARLLQRGKLVRSQHIEREGKIFYIEEVSFSDYHQALHHYFYLIPQFSDRKNLLETQYSYLDWTDTTLRFSNYTLQLVRRVNHILLIKSQTPMSIAVFERLTQGI</sequence>
<organism evidence="1 3">
    <name type="scientific">Rodentibacter trehalosifermentans</name>
    <dbReference type="NCBI Taxonomy" id="1908263"/>
    <lineage>
        <taxon>Bacteria</taxon>
        <taxon>Pseudomonadati</taxon>
        <taxon>Pseudomonadota</taxon>
        <taxon>Gammaproteobacteria</taxon>
        <taxon>Pasteurellales</taxon>
        <taxon>Pasteurellaceae</taxon>
        <taxon>Rodentibacter</taxon>
    </lineage>
</organism>